<accession>D2EEQ3</accession>
<name>D2EEQ3_PARA4</name>
<proteinExistence type="predicted"/>
<feature type="domain" description="Zn-dependent metallo-hydrolase RNA specificity" evidence="1">
    <location>
        <begin position="12"/>
        <end position="63"/>
    </location>
</feature>
<dbReference type="Pfam" id="PF07521">
    <property type="entry name" value="RMMBL"/>
    <property type="match status" value="1"/>
</dbReference>
<reference evidence="2 3" key="1">
    <citation type="journal article" date="2010" name="Proc. Natl. Acad. Sci. U.S.A.">
        <title>Enigmatic, ultrasmall, uncultivated Archaea.</title>
        <authorList>
            <person name="Baker B.J."/>
            <person name="Comolli L.R."/>
            <person name="Dick G.J."/>
            <person name="Hauser L.J."/>
            <person name="Hyatt D."/>
            <person name="Dill B.D."/>
            <person name="Land M.L."/>
            <person name="Verberkmoes N.C."/>
            <person name="Hettich R.L."/>
            <person name="Banfield J.F."/>
        </authorList>
    </citation>
    <scope>NUCLEOTIDE SEQUENCE [LARGE SCALE GENOMIC DNA]</scope>
</reference>
<evidence type="ECO:0000259" key="1">
    <source>
        <dbReference type="Pfam" id="PF07521"/>
    </source>
</evidence>
<dbReference type="SUPFAM" id="SSF56281">
    <property type="entry name" value="Metallo-hydrolase/oxidoreductase"/>
    <property type="match status" value="1"/>
</dbReference>
<dbReference type="InterPro" id="IPR036866">
    <property type="entry name" value="RibonucZ/Hydroxyglut_hydro"/>
</dbReference>
<sequence>MLKNALESLNVNVADNVHVSGHASKNDHKLLIKMLMPKHLIPSHGGIEKLSANIELAREFGYELNKNSYIILDGQEITFQ</sequence>
<dbReference type="Gene3D" id="3.60.15.10">
    <property type="entry name" value="Ribonuclease Z/Hydroxyacylglutathione hydrolase-like"/>
    <property type="match status" value="1"/>
</dbReference>
<dbReference type="AlphaFoldDB" id="D2EEQ3"/>
<gene>
    <name evidence="2" type="ORF">BJBARM4_0206</name>
</gene>
<evidence type="ECO:0000313" key="2">
    <source>
        <dbReference type="EMBL" id="EEZ93271.1"/>
    </source>
</evidence>
<dbReference type="InterPro" id="IPR011108">
    <property type="entry name" value="RMMBL"/>
</dbReference>
<dbReference type="EMBL" id="GG730040">
    <property type="protein sequence ID" value="EEZ93271.1"/>
    <property type="molecule type" value="Genomic_DNA"/>
</dbReference>
<dbReference type="Proteomes" id="UP000009375">
    <property type="component" value="Unassembled WGS sequence"/>
</dbReference>
<evidence type="ECO:0000313" key="3">
    <source>
        <dbReference type="Proteomes" id="UP000009375"/>
    </source>
</evidence>
<organism evidence="2 3">
    <name type="scientific">Candidatus Parvarchaeum acidiphilum ARMAN-4</name>
    <dbReference type="NCBI Taxonomy" id="662760"/>
    <lineage>
        <taxon>Archaea</taxon>
        <taxon>Candidatus Parvarchaeota</taxon>
        <taxon>Candidatus Parvarchaeum</taxon>
    </lineage>
</organism>
<protein>
    <submittedName>
        <fullName evidence="2">RNA-metabolising metallo-beta-lactamase</fullName>
    </submittedName>
</protein>